<proteinExistence type="inferred from homology"/>
<sequence length="508" mass="55500">MFTSLRTVASWLLVLIISQLLAGCEETTIDPAQYGSLAGLVVESRNNTPLANVTITTTPATSSFLTDAQGRFTLPQLATGRYTLSVRKADYTPQEVALTITEGAPTTVTLVLERAAGTNRPPALPFSPSPVDQATGQAATALTLRWRLSDPDGKSDSLRSDVLLYESASTSQQQLLTNSRDTTVRVTNLKFNTVYFWQVTVRDKTGAVVRGNVWSFQTRPLPDNRYLYVREVNGNTDIYAADTAGAAQRLTSSPFVETAPQLSPNRDRIAYTSNATGQYQLYTMNRDGSDSRRITMLAVEGYANAGLGYRWSPDGAQLIYAHYDQLYRINRDGTGLTLLATAPAGRHFRECDWTAQGNRILVQTVGANVYEAEVYLLNADGTNRTLVLANLPGRLDSPSFSITGQQIYYSRDVDGFENATGRQLNAHLFVQNLDGTGLVDLSISTVGTIAGKPLGTNDLYPRLSPDGSRVIFVNAVNDNLSPPEVWTVSLSGLLRTRLFSNATLPDWK</sequence>
<feature type="domain" description="Fibronectin type-III" evidence="3">
    <location>
        <begin position="127"/>
        <end position="221"/>
    </location>
</feature>
<dbReference type="GO" id="GO:0030246">
    <property type="term" value="F:carbohydrate binding"/>
    <property type="evidence" value="ECO:0007669"/>
    <property type="project" value="InterPro"/>
</dbReference>
<dbReference type="Pfam" id="PF07676">
    <property type="entry name" value="PD40"/>
    <property type="match status" value="2"/>
</dbReference>
<keyword evidence="5" id="KW-1185">Reference proteome</keyword>
<dbReference type="PANTHER" id="PTHR36842">
    <property type="entry name" value="PROTEIN TOLB HOMOLOG"/>
    <property type="match status" value="1"/>
</dbReference>
<dbReference type="InterPro" id="IPR003961">
    <property type="entry name" value="FN3_dom"/>
</dbReference>
<dbReference type="RefSeq" id="WP_206986643.1">
    <property type="nucleotide sequence ID" value="NZ_JAFLQZ010000022.1"/>
</dbReference>
<organism evidence="4 5">
    <name type="scientific">Hymenobacter telluris</name>
    <dbReference type="NCBI Taxonomy" id="2816474"/>
    <lineage>
        <taxon>Bacteria</taxon>
        <taxon>Pseudomonadati</taxon>
        <taxon>Bacteroidota</taxon>
        <taxon>Cytophagia</taxon>
        <taxon>Cytophagales</taxon>
        <taxon>Hymenobacteraceae</taxon>
        <taxon>Hymenobacter</taxon>
    </lineage>
</organism>
<dbReference type="SUPFAM" id="SSF69304">
    <property type="entry name" value="Tricorn protease N-terminal domain"/>
    <property type="match status" value="1"/>
</dbReference>
<name>A0A939JFS4_9BACT</name>
<comment type="caution">
    <text evidence="4">The sequence shown here is derived from an EMBL/GenBank/DDBJ whole genome shotgun (WGS) entry which is preliminary data.</text>
</comment>
<accession>A0A939JFS4</accession>
<dbReference type="PROSITE" id="PS51257">
    <property type="entry name" value="PROKAR_LIPOPROTEIN"/>
    <property type="match status" value="1"/>
</dbReference>
<dbReference type="Proteomes" id="UP000664144">
    <property type="component" value="Unassembled WGS sequence"/>
</dbReference>
<evidence type="ECO:0000313" key="4">
    <source>
        <dbReference type="EMBL" id="MBO0360732.1"/>
    </source>
</evidence>
<evidence type="ECO:0000256" key="1">
    <source>
        <dbReference type="ARBA" id="ARBA00009820"/>
    </source>
</evidence>
<protein>
    <submittedName>
        <fullName evidence="4">PD40 domain-containing protein</fullName>
    </submittedName>
</protein>
<dbReference type="Gene3D" id="2.120.10.30">
    <property type="entry name" value="TolB, C-terminal domain"/>
    <property type="match status" value="2"/>
</dbReference>
<keyword evidence="2" id="KW-0732">Signal</keyword>
<dbReference type="InterPro" id="IPR013784">
    <property type="entry name" value="Carb-bd-like_fold"/>
</dbReference>
<gene>
    <name evidence="4" type="ORF">J0X19_22415</name>
</gene>
<dbReference type="PANTHER" id="PTHR36842:SF1">
    <property type="entry name" value="PROTEIN TOLB"/>
    <property type="match status" value="1"/>
</dbReference>
<dbReference type="PROSITE" id="PS50853">
    <property type="entry name" value="FN3"/>
    <property type="match status" value="1"/>
</dbReference>
<evidence type="ECO:0000313" key="5">
    <source>
        <dbReference type="Proteomes" id="UP000664144"/>
    </source>
</evidence>
<dbReference type="SUPFAM" id="SSF49452">
    <property type="entry name" value="Starch-binding domain-like"/>
    <property type="match status" value="1"/>
</dbReference>
<dbReference type="InterPro" id="IPR036116">
    <property type="entry name" value="FN3_sf"/>
</dbReference>
<feature type="chain" id="PRO_5036990210" evidence="2">
    <location>
        <begin position="23"/>
        <end position="508"/>
    </location>
</feature>
<dbReference type="AlphaFoldDB" id="A0A939JFS4"/>
<dbReference type="EMBL" id="JAFLQZ010000022">
    <property type="protein sequence ID" value="MBO0360732.1"/>
    <property type="molecule type" value="Genomic_DNA"/>
</dbReference>
<dbReference type="InterPro" id="IPR011042">
    <property type="entry name" value="6-blade_b-propeller_TolB-like"/>
</dbReference>
<reference evidence="4" key="1">
    <citation type="submission" date="2021-03" db="EMBL/GenBank/DDBJ databases">
        <authorList>
            <person name="Kim M.K."/>
        </authorList>
    </citation>
    <scope>NUCLEOTIDE SEQUENCE</scope>
    <source>
        <strain evidence="4">BT186</strain>
    </source>
</reference>
<dbReference type="Pfam" id="PF13620">
    <property type="entry name" value="CarboxypepD_reg"/>
    <property type="match status" value="1"/>
</dbReference>
<dbReference type="Gene3D" id="2.60.40.10">
    <property type="entry name" value="Immunoglobulins"/>
    <property type="match status" value="1"/>
</dbReference>
<dbReference type="InterPro" id="IPR013783">
    <property type="entry name" value="Ig-like_fold"/>
</dbReference>
<evidence type="ECO:0000259" key="3">
    <source>
        <dbReference type="PROSITE" id="PS50853"/>
    </source>
</evidence>
<dbReference type="Gene3D" id="2.60.40.1120">
    <property type="entry name" value="Carboxypeptidase-like, regulatory domain"/>
    <property type="match status" value="1"/>
</dbReference>
<feature type="signal peptide" evidence="2">
    <location>
        <begin position="1"/>
        <end position="22"/>
    </location>
</feature>
<dbReference type="InterPro" id="IPR011659">
    <property type="entry name" value="WD40"/>
</dbReference>
<dbReference type="SUPFAM" id="SSF49265">
    <property type="entry name" value="Fibronectin type III"/>
    <property type="match status" value="1"/>
</dbReference>
<evidence type="ECO:0000256" key="2">
    <source>
        <dbReference type="SAM" id="SignalP"/>
    </source>
</evidence>
<comment type="similarity">
    <text evidence="1">Belongs to the TolB family.</text>
</comment>